<reference evidence="1" key="2">
    <citation type="submission" date="2021-04" db="EMBL/GenBank/DDBJ databases">
        <authorList>
            <person name="Gilroy R."/>
        </authorList>
    </citation>
    <scope>NUCLEOTIDE SEQUENCE</scope>
    <source>
        <strain evidence="1">ChiSxjej1B13-11762</strain>
    </source>
</reference>
<name>A0A9D1R7X4_9FIRM</name>
<reference evidence="1" key="1">
    <citation type="journal article" date="2021" name="PeerJ">
        <title>Extensive microbial diversity within the chicken gut microbiome revealed by metagenomics and culture.</title>
        <authorList>
            <person name="Gilroy R."/>
            <person name="Ravi A."/>
            <person name="Getino M."/>
            <person name="Pursley I."/>
            <person name="Horton D.L."/>
            <person name="Alikhan N.F."/>
            <person name="Baker D."/>
            <person name="Gharbi K."/>
            <person name="Hall N."/>
            <person name="Watson M."/>
            <person name="Adriaenssens E.M."/>
            <person name="Foster-Nyarko E."/>
            <person name="Jarju S."/>
            <person name="Secka A."/>
            <person name="Antonio M."/>
            <person name="Oren A."/>
            <person name="Chaudhuri R.R."/>
            <person name="La Ragione R."/>
            <person name="Hildebrand F."/>
            <person name="Pallen M.J."/>
        </authorList>
    </citation>
    <scope>NUCLEOTIDE SEQUENCE</scope>
    <source>
        <strain evidence="1">ChiSxjej1B13-11762</strain>
    </source>
</reference>
<protein>
    <submittedName>
        <fullName evidence="1">Uncharacterized protein</fullName>
    </submittedName>
</protein>
<dbReference type="EMBL" id="DXGF01000045">
    <property type="protein sequence ID" value="HIW83178.1"/>
    <property type="molecule type" value="Genomic_DNA"/>
</dbReference>
<proteinExistence type="predicted"/>
<dbReference type="Proteomes" id="UP000824263">
    <property type="component" value="Unassembled WGS sequence"/>
</dbReference>
<evidence type="ECO:0000313" key="2">
    <source>
        <dbReference type="Proteomes" id="UP000824263"/>
    </source>
</evidence>
<feature type="non-terminal residue" evidence="1">
    <location>
        <position position="1"/>
    </location>
</feature>
<sequence>SHVNYSELLQLAKGWGNFIFYRINIWRLQKKSTCGPQAARRFEKDWFTTRGRTLIIGLYTLADRKWTTE</sequence>
<accession>A0A9D1R7X4</accession>
<dbReference type="AlphaFoldDB" id="A0A9D1R7X4"/>
<comment type="caution">
    <text evidence="1">The sequence shown here is derived from an EMBL/GenBank/DDBJ whole genome shotgun (WGS) entry which is preliminary data.</text>
</comment>
<gene>
    <name evidence="1" type="ORF">H9873_02500</name>
</gene>
<organism evidence="1 2">
    <name type="scientific">Candidatus Dorea gallistercoris</name>
    <dbReference type="NCBI Taxonomy" id="2838542"/>
    <lineage>
        <taxon>Bacteria</taxon>
        <taxon>Bacillati</taxon>
        <taxon>Bacillota</taxon>
        <taxon>Clostridia</taxon>
        <taxon>Lachnospirales</taxon>
        <taxon>Lachnospiraceae</taxon>
        <taxon>Dorea</taxon>
    </lineage>
</organism>
<evidence type="ECO:0000313" key="1">
    <source>
        <dbReference type="EMBL" id="HIW83178.1"/>
    </source>
</evidence>